<organism evidence="8 9">
    <name type="scientific">Pseudonocardia ailaonensis</name>
    <dbReference type="NCBI Taxonomy" id="367279"/>
    <lineage>
        <taxon>Bacteria</taxon>
        <taxon>Bacillati</taxon>
        <taxon>Actinomycetota</taxon>
        <taxon>Actinomycetes</taxon>
        <taxon>Pseudonocardiales</taxon>
        <taxon>Pseudonocardiaceae</taxon>
        <taxon>Pseudonocardia</taxon>
    </lineage>
</organism>
<keyword evidence="9" id="KW-1185">Reference proteome</keyword>
<dbReference type="PANTHER" id="PTHR43820:SF6">
    <property type="entry name" value="ABC TRANSPORTER ATP-BINDING PROTEIN"/>
    <property type="match status" value="1"/>
</dbReference>
<protein>
    <submittedName>
        <fullName evidence="8">ABC transporter ATP-binding protein</fullName>
    </submittedName>
</protein>
<dbReference type="EMBL" id="BAAAQK010000023">
    <property type="protein sequence ID" value="GAA1868751.1"/>
    <property type="molecule type" value="Genomic_DNA"/>
</dbReference>
<feature type="region of interest" description="Disordered" evidence="6">
    <location>
        <begin position="239"/>
        <end position="270"/>
    </location>
</feature>
<evidence type="ECO:0000259" key="7">
    <source>
        <dbReference type="PROSITE" id="PS50893"/>
    </source>
</evidence>
<dbReference type="Proteomes" id="UP001500449">
    <property type="component" value="Unassembled WGS sequence"/>
</dbReference>
<comment type="similarity">
    <text evidence="1">Belongs to the ABC transporter superfamily.</text>
</comment>
<evidence type="ECO:0000256" key="2">
    <source>
        <dbReference type="ARBA" id="ARBA00022448"/>
    </source>
</evidence>
<dbReference type="Pfam" id="PF00005">
    <property type="entry name" value="ABC_tran"/>
    <property type="match status" value="1"/>
</dbReference>
<dbReference type="CDD" id="cd03224">
    <property type="entry name" value="ABC_TM1139_LivF_branched"/>
    <property type="match status" value="1"/>
</dbReference>
<dbReference type="InterPro" id="IPR003439">
    <property type="entry name" value="ABC_transporter-like_ATP-bd"/>
</dbReference>
<dbReference type="InterPro" id="IPR027417">
    <property type="entry name" value="P-loop_NTPase"/>
</dbReference>
<dbReference type="SUPFAM" id="SSF52540">
    <property type="entry name" value="P-loop containing nucleoside triphosphate hydrolases"/>
    <property type="match status" value="1"/>
</dbReference>
<sequence length="270" mass="28598">MTLLEVTGLNVSYGTTQVVHDLDLAVESGKILTVLGPNGAGKSSTLRAVCGLIRRTPGEVRLEGRSIGRLRASQVASAGLVMVPEGRRVFGSLSVEENLLLGAYRLGRRRKQQTLDTCYDMFPILQQRRAQRAGYLSGGEQQMLAFGRALMADPLVILMDEPSMGLAPVVVNQVMAHARVIADLGIGVLMVEQNARAAMKVADEVVVLRLGRPVFRGSVEQARGDAALVRAFLGDTAVAEPSGAEPSGVAPSGAEPRPASPRHAVPDVVS</sequence>
<evidence type="ECO:0000256" key="5">
    <source>
        <dbReference type="ARBA" id="ARBA00022970"/>
    </source>
</evidence>
<reference evidence="8 9" key="1">
    <citation type="journal article" date="2019" name="Int. J. Syst. Evol. Microbiol.">
        <title>The Global Catalogue of Microorganisms (GCM) 10K type strain sequencing project: providing services to taxonomists for standard genome sequencing and annotation.</title>
        <authorList>
            <consortium name="The Broad Institute Genomics Platform"/>
            <consortium name="The Broad Institute Genome Sequencing Center for Infectious Disease"/>
            <person name="Wu L."/>
            <person name="Ma J."/>
        </authorList>
    </citation>
    <scope>NUCLEOTIDE SEQUENCE [LARGE SCALE GENOMIC DNA]</scope>
    <source>
        <strain evidence="8 9">JCM 16009</strain>
    </source>
</reference>
<evidence type="ECO:0000256" key="3">
    <source>
        <dbReference type="ARBA" id="ARBA00022741"/>
    </source>
</evidence>
<dbReference type="InterPro" id="IPR017871">
    <property type="entry name" value="ABC_transporter-like_CS"/>
</dbReference>
<dbReference type="PANTHER" id="PTHR43820">
    <property type="entry name" value="HIGH-AFFINITY BRANCHED-CHAIN AMINO ACID TRANSPORT ATP-BINDING PROTEIN LIVF"/>
    <property type="match status" value="1"/>
</dbReference>
<keyword evidence="3" id="KW-0547">Nucleotide-binding</keyword>
<comment type="caution">
    <text evidence="8">The sequence shown here is derived from an EMBL/GenBank/DDBJ whole genome shotgun (WGS) entry which is preliminary data.</text>
</comment>
<keyword evidence="4 8" id="KW-0067">ATP-binding</keyword>
<proteinExistence type="inferred from homology"/>
<keyword evidence="2" id="KW-0813">Transport</keyword>
<gene>
    <name evidence="8" type="ORF">GCM10009836_56580</name>
</gene>
<evidence type="ECO:0000256" key="6">
    <source>
        <dbReference type="SAM" id="MobiDB-lite"/>
    </source>
</evidence>
<evidence type="ECO:0000256" key="4">
    <source>
        <dbReference type="ARBA" id="ARBA00022840"/>
    </source>
</evidence>
<dbReference type="GO" id="GO:0005524">
    <property type="term" value="F:ATP binding"/>
    <property type="evidence" value="ECO:0007669"/>
    <property type="project" value="UniProtKB-KW"/>
</dbReference>
<feature type="domain" description="ABC transporter" evidence="7">
    <location>
        <begin position="4"/>
        <end position="235"/>
    </location>
</feature>
<dbReference type="InterPro" id="IPR052156">
    <property type="entry name" value="BCAA_Transport_ATP-bd_LivF"/>
</dbReference>
<dbReference type="InterPro" id="IPR003593">
    <property type="entry name" value="AAA+_ATPase"/>
</dbReference>
<dbReference type="PROSITE" id="PS00211">
    <property type="entry name" value="ABC_TRANSPORTER_1"/>
    <property type="match status" value="1"/>
</dbReference>
<keyword evidence="5" id="KW-0029">Amino-acid transport</keyword>
<dbReference type="SMART" id="SM00382">
    <property type="entry name" value="AAA"/>
    <property type="match status" value="1"/>
</dbReference>
<dbReference type="PROSITE" id="PS50893">
    <property type="entry name" value="ABC_TRANSPORTER_2"/>
    <property type="match status" value="1"/>
</dbReference>
<dbReference type="RefSeq" id="WP_344423661.1">
    <property type="nucleotide sequence ID" value="NZ_BAAAQK010000023.1"/>
</dbReference>
<name>A0ABN2NH81_9PSEU</name>
<dbReference type="Gene3D" id="3.40.50.300">
    <property type="entry name" value="P-loop containing nucleotide triphosphate hydrolases"/>
    <property type="match status" value="1"/>
</dbReference>
<accession>A0ABN2NH81</accession>
<evidence type="ECO:0000256" key="1">
    <source>
        <dbReference type="ARBA" id="ARBA00005417"/>
    </source>
</evidence>
<evidence type="ECO:0000313" key="8">
    <source>
        <dbReference type="EMBL" id="GAA1868751.1"/>
    </source>
</evidence>
<evidence type="ECO:0000313" key="9">
    <source>
        <dbReference type="Proteomes" id="UP001500449"/>
    </source>
</evidence>